<keyword evidence="5 10" id="KW-0269">Exonuclease</keyword>
<dbReference type="EMBL" id="DVFI01000026">
    <property type="protein sequence ID" value="HIQ62315.1"/>
    <property type="molecule type" value="Genomic_DNA"/>
</dbReference>
<keyword evidence="3" id="KW-0540">Nuclease</keyword>
<dbReference type="GO" id="GO:0006281">
    <property type="term" value="P:DNA repair"/>
    <property type="evidence" value="ECO:0007669"/>
    <property type="project" value="InterPro"/>
</dbReference>
<dbReference type="InterPro" id="IPR051673">
    <property type="entry name" value="SSDNA_exonuclease_RecJ"/>
</dbReference>
<evidence type="ECO:0000313" key="11">
    <source>
        <dbReference type="Proteomes" id="UP000886819"/>
    </source>
</evidence>
<proteinExistence type="inferred from homology"/>
<evidence type="ECO:0000313" key="10">
    <source>
        <dbReference type="EMBL" id="HIQ62315.1"/>
    </source>
</evidence>
<accession>A0A9D1CI14</accession>
<comment type="caution">
    <text evidence="10">The sequence shown here is derived from an EMBL/GenBank/DDBJ whole genome shotgun (WGS) entry which is preliminary data.</text>
</comment>
<dbReference type="InterPro" id="IPR003156">
    <property type="entry name" value="DHHA1_dom"/>
</dbReference>
<dbReference type="InterPro" id="IPR001667">
    <property type="entry name" value="DDH_dom"/>
</dbReference>
<dbReference type="GO" id="GO:0006310">
    <property type="term" value="P:DNA recombination"/>
    <property type="evidence" value="ECO:0007669"/>
    <property type="project" value="InterPro"/>
</dbReference>
<keyword evidence="4" id="KW-0378">Hydrolase</keyword>
<dbReference type="GO" id="GO:0003676">
    <property type="term" value="F:nucleic acid binding"/>
    <property type="evidence" value="ECO:0007669"/>
    <property type="project" value="InterPro"/>
</dbReference>
<dbReference type="PANTHER" id="PTHR30255:SF2">
    <property type="entry name" value="SINGLE-STRANDED-DNA-SPECIFIC EXONUCLEASE RECJ"/>
    <property type="match status" value="1"/>
</dbReference>
<dbReference type="GO" id="GO:0008409">
    <property type="term" value="F:5'-3' exonuclease activity"/>
    <property type="evidence" value="ECO:0007669"/>
    <property type="project" value="InterPro"/>
</dbReference>
<gene>
    <name evidence="10" type="primary">recJ</name>
    <name evidence="10" type="ORF">IAA66_01850</name>
</gene>
<sequence length="766" mass="83033">MLRLIRRLEDVRPDALLEAGLPLPLARLLWARGVRTQAEAQAFLHPSLDDLHDPLRMHGMAQAVLAVREAMAKNRPMVVYGDYDVDGVCASALLVEALRSHGAHADVYTPSRHREGYGLNVEAVERLAARYALLISVDCGINAFAPAEAAAKRGMTLVITDHHEPADRLPDAAAVVNPLLGAYPFRRLCGAGVAWKLVWALFGREAAEPLLELAALATVADMVPLLGENRIIVAHGLRQLNRTRRAGLRALIEAAGLADKTVTAGHLGFQLAPRINAGGRLAEAGRSVEMLLTQDEALARRVAEDLNAQNAERQRLEAQIVQQAEIWVRENVDFLSERALVVVGRAWNPGVVGLAASRLAERFAWPAVVLTEQDGMCTGSARSIPGVNIFQALSRCADLFERFGGHAQAAGVTLKTENVPAFRRRLSEAVEAVAEPEAFVPAAAYDLEASLDEITVPLIEQLDRLAPTGFGNPAPVFRLTDARVLEARAVGSEGKHLRLRLAQAGTALDGIAFGQGEARSRLPERVDVLFSPSVNEWMGRRSAQCEVERLLPHSPRDAFAADCLARADAFDLALLEAVLDGRPMDAAAPPPDEAAARLREGWQGTLLTVRTLEGARRACAWLERLGLADRVDYCFGRPQDPRRFHTLCAMPQPGAQEGFAHAYALDDARVPAALAAWLPDDNALRALYRALRAGVLSSEAALSRACGLRPAAVRLGLTAFAELSLIDYQPAPFRVLMLPAVKCRLEESAALRAVRARAEKAEEEYA</sequence>
<dbReference type="InterPro" id="IPR038763">
    <property type="entry name" value="DHH_sf"/>
</dbReference>
<dbReference type="Pfam" id="PF02272">
    <property type="entry name" value="DHHA1"/>
    <property type="match status" value="1"/>
</dbReference>
<keyword evidence="6" id="KW-0175">Coiled coil</keyword>
<evidence type="ECO:0000256" key="3">
    <source>
        <dbReference type="ARBA" id="ARBA00022722"/>
    </source>
</evidence>
<evidence type="ECO:0000256" key="2">
    <source>
        <dbReference type="ARBA" id="ARBA00019841"/>
    </source>
</evidence>
<organism evidence="10 11">
    <name type="scientific">Candidatus Avichristensenella intestinipullorum</name>
    <dbReference type="NCBI Taxonomy" id="2840693"/>
    <lineage>
        <taxon>Bacteria</taxon>
        <taxon>Bacillati</taxon>
        <taxon>Bacillota</taxon>
        <taxon>Clostridia</taxon>
        <taxon>Candidatus Avichristensenella</taxon>
    </lineage>
</organism>
<reference evidence="10" key="1">
    <citation type="submission" date="2020-10" db="EMBL/GenBank/DDBJ databases">
        <authorList>
            <person name="Gilroy R."/>
        </authorList>
    </citation>
    <scope>NUCLEOTIDE SEQUENCE</scope>
    <source>
        <strain evidence="10">ChiHile30-977</strain>
    </source>
</reference>
<evidence type="ECO:0000259" key="9">
    <source>
        <dbReference type="Pfam" id="PF17768"/>
    </source>
</evidence>
<evidence type="ECO:0000259" key="7">
    <source>
        <dbReference type="Pfam" id="PF01368"/>
    </source>
</evidence>
<evidence type="ECO:0000259" key="8">
    <source>
        <dbReference type="Pfam" id="PF02272"/>
    </source>
</evidence>
<evidence type="ECO:0000256" key="4">
    <source>
        <dbReference type="ARBA" id="ARBA00022801"/>
    </source>
</evidence>
<dbReference type="AlphaFoldDB" id="A0A9D1CI14"/>
<dbReference type="NCBIfam" id="TIGR00644">
    <property type="entry name" value="recJ"/>
    <property type="match status" value="1"/>
</dbReference>
<evidence type="ECO:0000256" key="6">
    <source>
        <dbReference type="SAM" id="Coils"/>
    </source>
</evidence>
<dbReference type="PANTHER" id="PTHR30255">
    <property type="entry name" value="SINGLE-STRANDED-DNA-SPECIFIC EXONUCLEASE RECJ"/>
    <property type="match status" value="1"/>
</dbReference>
<dbReference type="Proteomes" id="UP000886819">
    <property type="component" value="Unassembled WGS sequence"/>
</dbReference>
<dbReference type="InterPro" id="IPR004610">
    <property type="entry name" value="RecJ"/>
</dbReference>
<dbReference type="Pfam" id="PF01368">
    <property type="entry name" value="DHH"/>
    <property type="match status" value="1"/>
</dbReference>
<dbReference type="Gene3D" id="3.10.310.30">
    <property type="match status" value="1"/>
</dbReference>
<dbReference type="Gene3D" id="3.90.1640.30">
    <property type="match status" value="1"/>
</dbReference>
<reference evidence="10" key="2">
    <citation type="journal article" date="2021" name="PeerJ">
        <title>Extensive microbial diversity within the chicken gut microbiome revealed by metagenomics and culture.</title>
        <authorList>
            <person name="Gilroy R."/>
            <person name="Ravi A."/>
            <person name="Getino M."/>
            <person name="Pursley I."/>
            <person name="Horton D.L."/>
            <person name="Alikhan N.F."/>
            <person name="Baker D."/>
            <person name="Gharbi K."/>
            <person name="Hall N."/>
            <person name="Watson M."/>
            <person name="Adriaenssens E.M."/>
            <person name="Foster-Nyarko E."/>
            <person name="Jarju S."/>
            <person name="Secka A."/>
            <person name="Antonio M."/>
            <person name="Oren A."/>
            <person name="Chaudhuri R.R."/>
            <person name="La Ragione R."/>
            <person name="Hildebrand F."/>
            <person name="Pallen M.J."/>
        </authorList>
    </citation>
    <scope>NUCLEOTIDE SEQUENCE</scope>
    <source>
        <strain evidence="10">ChiHile30-977</strain>
    </source>
</reference>
<feature type="domain" description="DHHA1" evidence="8">
    <location>
        <begin position="340"/>
        <end position="431"/>
    </location>
</feature>
<feature type="domain" description="DDH" evidence="7">
    <location>
        <begin position="77"/>
        <end position="217"/>
    </location>
</feature>
<evidence type="ECO:0000256" key="5">
    <source>
        <dbReference type="ARBA" id="ARBA00022839"/>
    </source>
</evidence>
<dbReference type="Pfam" id="PF17768">
    <property type="entry name" value="RecJ_OB"/>
    <property type="match status" value="1"/>
</dbReference>
<comment type="similarity">
    <text evidence="1">Belongs to the RecJ family.</text>
</comment>
<evidence type="ECO:0000256" key="1">
    <source>
        <dbReference type="ARBA" id="ARBA00005915"/>
    </source>
</evidence>
<feature type="domain" description="RecJ OB" evidence="9">
    <location>
        <begin position="445"/>
        <end position="548"/>
    </location>
</feature>
<feature type="coiled-coil region" evidence="6">
    <location>
        <begin position="299"/>
        <end position="326"/>
    </location>
</feature>
<name>A0A9D1CI14_9FIRM</name>
<dbReference type="InterPro" id="IPR041122">
    <property type="entry name" value="RecJ_OB"/>
</dbReference>
<protein>
    <recommendedName>
        <fullName evidence="2">Single-stranded-DNA-specific exonuclease RecJ</fullName>
    </recommendedName>
</protein>
<dbReference type="SUPFAM" id="SSF64182">
    <property type="entry name" value="DHH phosphoesterases"/>
    <property type="match status" value="1"/>
</dbReference>